<dbReference type="PANTHER" id="PTHR32063">
    <property type="match status" value="1"/>
</dbReference>
<name>A0A2X3EGD6_KLEPN</name>
<feature type="transmembrane region" description="Helical" evidence="1">
    <location>
        <begin position="7"/>
        <end position="32"/>
    </location>
</feature>
<protein>
    <submittedName>
        <fullName evidence="2">Multidrug transporter</fullName>
    </submittedName>
</protein>
<dbReference type="SUPFAM" id="SSF82866">
    <property type="entry name" value="Multidrug efflux transporter AcrB transmembrane domain"/>
    <property type="match status" value="1"/>
</dbReference>
<keyword evidence="1" id="KW-1133">Transmembrane helix</keyword>
<sequence length="80" mass="8464">MREITPAIIGITLVLTAVFIPMAFASGSVGIIYRQFSISMAISILLSAFLALTLTPALCATLLKPHGIHQGKSSVFFSVV</sequence>
<dbReference type="Pfam" id="PF00873">
    <property type="entry name" value="ACR_tran"/>
    <property type="match status" value="1"/>
</dbReference>
<dbReference type="PANTHER" id="PTHR32063:SF10">
    <property type="entry name" value="EFFLUX PUMP MEMBRANE TRANSPORTER"/>
    <property type="match status" value="1"/>
</dbReference>
<dbReference type="AlphaFoldDB" id="A0A2X3EGD6"/>
<dbReference type="Gene3D" id="1.20.1640.10">
    <property type="entry name" value="Multidrug efflux transporter AcrB transmembrane domain"/>
    <property type="match status" value="1"/>
</dbReference>
<dbReference type="InterPro" id="IPR001036">
    <property type="entry name" value="Acrflvin-R"/>
</dbReference>
<keyword evidence="1" id="KW-0472">Membrane</keyword>
<evidence type="ECO:0000313" key="2">
    <source>
        <dbReference type="EMBL" id="SQC36626.1"/>
    </source>
</evidence>
<accession>A0A2X3EGD6</accession>
<organism evidence="2 3">
    <name type="scientific">Klebsiella pneumoniae</name>
    <dbReference type="NCBI Taxonomy" id="573"/>
    <lineage>
        <taxon>Bacteria</taxon>
        <taxon>Pseudomonadati</taxon>
        <taxon>Pseudomonadota</taxon>
        <taxon>Gammaproteobacteria</taxon>
        <taxon>Enterobacterales</taxon>
        <taxon>Enterobacteriaceae</taxon>
        <taxon>Klebsiella/Raoultella group</taxon>
        <taxon>Klebsiella</taxon>
        <taxon>Klebsiella pneumoniae complex</taxon>
    </lineage>
</organism>
<reference evidence="2 3" key="1">
    <citation type="submission" date="2018-06" db="EMBL/GenBank/DDBJ databases">
        <authorList>
            <consortium name="Pathogen Informatics"/>
            <person name="Doyle S."/>
        </authorList>
    </citation>
    <scope>NUCLEOTIDE SEQUENCE [LARGE SCALE GENOMIC DNA]</scope>
    <source>
        <strain evidence="2 3">NCTC13465</strain>
    </source>
</reference>
<feature type="transmembrane region" description="Helical" evidence="1">
    <location>
        <begin position="38"/>
        <end position="63"/>
    </location>
</feature>
<dbReference type="GO" id="GO:0005886">
    <property type="term" value="C:plasma membrane"/>
    <property type="evidence" value="ECO:0007669"/>
    <property type="project" value="TreeGrafter"/>
</dbReference>
<proteinExistence type="predicted"/>
<dbReference type="Proteomes" id="UP000251721">
    <property type="component" value="Unassembled WGS sequence"/>
</dbReference>
<dbReference type="PRINTS" id="PR00702">
    <property type="entry name" value="ACRIFLAVINRP"/>
</dbReference>
<keyword evidence="1" id="KW-0812">Transmembrane</keyword>
<evidence type="ECO:0000313" key="3">
    <source>
        <dbReference type="Proteomes" id="UP000251721"/>
    </source>
</evidence>
<dbReference type="EMBL" id="UAWQ01000002">
    <property type="protein sequence ID" value="SQC36626.1"/>
    <property type="molecule type" value="Genomic_DNA"/>
</dbReference>
<dbReference type="GO" id="GO:0042910">
    <property type="term" value="F:xenobiotic transmembrane transporter activity"/>
    <property type="evidence" value="ECO:0007669"/>
    <property type="project" value="TreeGrafter"/>
</dbReference>
<evidence type="ECO:0000256" key="1">
    <source>
        <dbReference type="SAM" id="Phobius"/>
    </source>
</evidence>
<gene>
    <name evidence="2" type="primary">mdtF</name>
    <name evidence="2" type="ORF">NCTC13465_00271</name>
</gene>